<feature type="signal peptide" evidence="2">
    <location>
        <begin position="1"/>
        <end position="22"/>
    </location>
</feature>
<accession>A0A1M5ZAW1</accession>
<dbReference type="STRING" id="658167.SAMN04488135_113109"/>
<feature type="chain" id="PRO_5012838824" evidence="2">
    <location>
        <begin position="23"/>
        <end position="325"/>
    </location>
</feature>
<dbReference type="Proteomes" id="UP000184226">
    <property type="component" value="Unassembled WGS sequence"/>
</dbReference>
<evidence type="ECO:0000313" key="4">
    <source>
        <dbReference type="Proteomes" id="UP000184226"/>
    </source>
</evidence>
<dbReference type="AlphaFoldDB" id="A0A1M5ZAW1"/>
<dbReference type="SUPFAM" id="SSF53850">
    <property type="entry name" value="Periplasmic binding protein-like II"/>
    <property type="match status" value="1"/>
</dbReference>
<dbReference type="Pfam" id="PF03480">
    <property type="entry name" value="DctP"/>
    <property type="match status" value="1"/>
</dbReference>
<reference evidence="3 4" key="1">
    <citation type="submission" date="2016-11" db="EMBL/GenBank/DDBJ databases">
        <authorList>
            <person name="Jaros S."/>
            <person name="Januszkiewicz K."/>
            <person name="Wedrychowicz H."/>
        </authorList>
    </citation>
    <scope>NUCLEOTIDE SEQUENCE [LARGE SCALE GENOMIC DNA]</scope>
    <source>
        <strain evidence="3 4">CGMCC 1.10190</strain>
    </source>
</reference>
<evidence type="ECO:0000313" key="3">
    <source>
        <dbReference type="EMBL" id="SHI21357.1"/>
    </source>
</evidence>
<dbReference type="RefSeq" id="WP_073106924.1">
    <property type="nucleotide sequence ID" value="NZ_FQXE01000013.1"/>
</dbReference>
<protein>
    <submittedName>
        <fullName evidence="3">TRAP-type C4-dicarboxylate transport system, substrate-binding protein</fullName>
    </submittedName>
</protein>
<dbReference type="PANTHER" id="PTHR33376:SF4">
    <property type="entry name" value="SIALIC ACID-BINDING PERIPLASMIC PROTEIN SIAP"/>
    <property type="match status" value="1"/>
</dbReference>
<dbReference type="GO" id="GO:0055085">
    <property type="term" value="P:transmembrane transport"/>
    <property type="evidence" value="ECO:0007669"/>
    <property type="project" value="InterPro"/>
</dbReference>
<gene>
    <name evidence="3" type="ORF">SAMN04488135_113109</name>
</gene>
<dbReference type="PANTHER" id="PTHR33376">
    <property type="match status" value="1"/>
</dbReference>
<dbReference type="Gene3D" id="3.40.190.170">
    <property type="entry name" value="Bacterial extracellular solute-binding protein, family 7"/>
    <property type="match status" value="1"/>
</dbReference>
<organism evidence="3 4">
    <name type="scientific">Pollutimonas bauzanensis</name>
    <dbReference type="NCBI Taxonomy" id="658167"/>
    <lineage>
        <taxon>Bacteria</taxon>
        <taxon>Pseudomonadati</taxon>
        <taxon>Pseudomonadota</taxon>
        <taxon>Betaproteobacteria</taxon>
        <taxon>Burkholderiales</taxon>
        <taxon>Alcaligenaceae</taxon>
        <taxon>Pollutimonas</taxon>
    </lineage>
</organism>
<evidence type="ECO:0000256" key="2">
    <source>
        <dbReference type="SAM" id="SignalP"/>
    </source>
</evidence>
<keyword evidence="4" id="KW-1185">Reference proteome</keyword>
<proteinExistence type="predicted"/>
<dbReference type="OrthoDB" id="9783941at2"/>
<keyword evidence="1 2" id="KW-0732">Signal</keyword>
<dbReference type="InterPro" id="IPR038404">
    <property type="entry name" value="TRAP_DctP_sf"/>
</dbReference>
<dbReference type="CDD" id="cd13602">
    <property type="entry name" value="PBP2_TRAP_BpDctp6_7"/>
    <property type="match status" value="1"/>
</dbReference>
<sequence>MKKTLALLAATGAAAFALNAQAATKWDLPSAYPASNLHTQNLEQFAKDVSALSGGELNITLHSNASLYKAPEIKRAVQGNQAQIGEILLTNYANEDPVYALDGLPFLATGYDAAWKLYQAQKDLLNKKLATQGMTLLYTVAWPPQGIFANKDIKTVADLKGVKWRAYSPVTARIAELVGAQPVTIQQSELAQAMATGVVNAFMTSGSTGWDTKTYEYIKKFYDTQAWLPKNAIIVNKKAFDALDDKSRKALLQAGADAEKRGWALSKEKTQWYLDNLAKNGMEIIEPSPELMQGLDKVGDTMLAEWIQKAGPDGQKVIDAFRASK</sequence>
<name>A0A1M5ZAW1_9BURK</name>
<dbReference type="EMBL" id="FQXE01000013">
    <property type="protein sequence ID" value="SHI21357.1"/>
    <property type="molecule type" value="Genomic_DNA"/>
</dbReference>
<evidence type="ECO:0000256" key="1">
    <source>
        <dbReference type="ARBA" id="ARBA00022729"/>
    </source>
</evidence>
<dbReference type="NCBIfam" id="NF037995">
    <property type="entry name" value="TRAP_S1"/>
    <property type="match status" value="1"/>
</dbReference>
<dbReference type="InterPro" id="IPR018389">
    <property type="entry name" value="DctP_fam"/>
</dbReference>